<evidence type="ECO:0000256" key="7">
    <source>
        <dbReference type="ARBA" id="ARBA00022989"/>
    </source>
</evidence>
<evidence type="ECO:0000256" key="5">
    <source>
        <dbReference type="ARBA" id="ARBA00022737"/>
    </source>
</evidence>
<dbReference type="GO" id="GO:0015217">
    <property type="term" value="F:ADP transmembrane transporter activity"/>
    <property type="evidence" value="ECO:0007669"/>
    <property type="project" value="TreeGrafter"/>
</dbReference>
<feature type="compositionally biased region" description="Low complexity" evidence="10">
    <location>
        <begin position="138"/>
        <end position="155"/>
    </location>
</feature>
<evidence type="ECO:0000313" key="11">
    <source>
        <dbReference type="EMBL" id="KXJ97719.1"/>
    </source>
</evidence>
<evidence type="ECO:0000256" key="4">
    <source>
        <dbReference type="ARBA" id="ARBA00022692"/>
    </source>
</evidence>
<evidence type="ECO:0000313" key="12">
    <source>
        <dbReference type="Proteomes" id="UP000070501"/>
    </source>
</evidence>
<keyword evidence="7" id="KW-1133">Transmembrane helix</keyword>
<evidence type="ECO:0000256" key="1">
    <source>
        <dbReference type="ARBA" id="ARBA00004141"/>
    </source>
</evidence>
<dbReference type="OrthoDB" id="18574at2759"/>
<dbReference type="InterPro" id="IPR052217">
    <property type="entry name" value="Mito/Peroxisomal_Carrier"/>
</dbReference>
<dbReference type="Gene3D" id="1.50.40.10">
    <property type="entry name" value="Mitochondrial carrier domain"/>
    <property type="match status" value="1"/>
</dbReference>
<accession>A0A136JKN2</accession>
<dbReference type="SUPFAM" id="SSF103506">
    <property type="entry name" value="Mitochondrial carrier"/>
    <property type="match status" value="1"/>
</dbReference>
<dbReference type="EMBL" id="KQ964245">
    <property type="protein sequence ID" value="KXJ97719.1"/>
    <property type="molecule type" value="Genomic_DNA"/>
</dbReference>
<feature type="compositionally biased region" description="Low complexity" evidence="10">
    <location>
        <begin position="103"/>
        <end position="122"/>
    </location>
</feature>
<dbReference type="GO" id="GO:0016020">
    <property type="term" value="C:membrane"/>
    <property type="evidence" value="ECO:0007669"/>
    <property type="project" value="UniProtKB-SubCell"/>
</dbReference>
<sequence>MAPPSSALAGDNNLAHILPALHHALSGSAGTVIATCTLYPLSLVIARLQVQRQLRQGQQHPRDRDPDPEQQGNGLQSREDQHSRGRQGPRNHHRDHPRRAESPRSSAASPSPRGVPRSPSGAATSPTRGLPGQEGHPQTRGSSRSRSQHQQPTAVEEAEEEKQQQQERDQDGLPLKHVAPTPLGPATGGPSSPEARGPAAAAAEAPPATTATASERASPQGPPPDPSSHATRQDQPETRRRSSSTSASSAAVDAEYAGILDALSRIYGEEGGLRALYAGLTQDTAKSFLDSFLFFMFYEWFRGAATARRRRIRGAGSGKQGLGVVEDLAVGMAAGAVSRAFTTPIANVVTRKQTASLIQDDTDGAASAADKSVMQILKDIRQERGVQGLWGGYSATLLLTLNPALTFFLQDFLKKALLGPDRWDDPGPQLTFLLAASSKAAASAITYPFQIAKTRLQAGVPVEADAERQGEDAALSFSDTTTSQRNPDGSAPLEKTSSPSAADAEKKKVDDKLRALSAVRRIARRSIFGTIAQIVRAEGVGSLYDGIQGELLKGFFSHGTTMLAKDAVHKLVFKLYLFTARLLAEWRVRRTSAGGVGGGGGGGGGGMVSPAKVLSTVRTRLGNSLGSLRGVVASKMSLSPSPAAQKSGAAPSLPPALQYRLVPQNQAVGRQTAASEPGLINLVEGSHRVLAKD</sequence>
<keyword evidence="6" id="KW-0496">Mitochondrion</keyword>
<evidence type="ECO:0000256" key="10">
    <source>
        <dbReference type="SAM" id="MobiDB-lite"/>
    </source>
</evidence>
<evidence type="ECO:0000256" key="8">
    <source>
        <dbReference type="ARBA" id="ARBA00023136"/>
    </source>
</evidence>
<dbReference type="AlphaFoldDB" id="A0A136JKN2"/>
<keyword evidence="12" id="KW-1185">Reference proteome</keyword>
<feature type="compositionally biased region" description="Polar residues" evidence="10">
    <location>
        <begin position="477"/>
        <end position="487"/>
    </location>
</feature>
<dbReference type="PROSITE" id="PS50920">
    <property type="entry name" value="SOLCAR"/>
    <property type="match status" value="2"/>
</dbReference>
<name>A0A136JKN2_9PEZI</name>
<feature type="repeat" description="Solcar" evidence="9">
    <location>
        <begin position="322"/>
        <end position="416"/>
    </location>
</feature>
<protein>
    <submittedName>
        <fullName evidence="11">Mitochondrial carrier domain-containing protein</fullName>
    </submittedName>
</protein>
<keyword evidence="3" id="KW-0813">Transport</keyword>
<dbReference type="PANTHER" id="PTHR45939:SF2">
    <property type="entry name" value="CARRIER PROTEIN, PUTATIVE (AFU_ORTHOLOGUE AFUA_2G13870)-RELATED"/>
    <property type="match status" value="1"/>
</dbReference>
<dbReference type="InParanoid" id="A0A136JKN2"/>
<organism evidence="11 12">
    <name type="scientific">Microdochium bolleyi</name>
    <dbReference type="NCBI Taxonomy" id="196109"/>
    <lineage>
        <taxon>Eukaryota</taxon>
        <taxon>Fungi</taxon>
        <taxon>Dikarya</taxon>
        <taxon>Ascomycota</taxon>
        <taxon>Pezizomycotina</taxon>
        <taxon>Sordariomycetes</taxon>
        <taxon>Xylariomycetidae</taxon>
        <taxon>Xylariales</taxon>
        <taxon>Microdochiaceae</taxon>
        <taxon>Microdochium</taxon>
    </lineage>
</organism>
<evidence type="ECO:0000256" key="2">
    <source>
        <dbReference type="ARBA" id="ARBA00006375"/>
    </source>
</evidence>
<feature type="repeat" description="Solcar" evidence="9">
    <location>
        <begin position="201"/>
        <end position="304"/>
    </location>
</feature>
<keyword evidence="6" id="KW-0999">Mitochondrion inner membrane</keyword>
<gene>
    <name evidence="11" type="ORF">Micbo1qcDRAFT_156694</name>
</gene>
<dbReference type="Proteomes" id="UP000070501">
    <property type="component" value="Unassembled WGS sequence"/>
</dbReference>
<evidence type="ECO:0000256" key="6">
    <source>
        <dbReference type="ARBA" id="ARBA00022792"/>
    </source>
</evidence>
<feature type="region of interest" description="Disordered" evidence="10">
    <location>
        <begin position="54"/>
        <end position="250"/>
    </location>
</feature>
<feature type="compositionally biased region" description="Low complexity" evidence="10">
    <location>
        <begin position="179"/>
        <end position="219"/>
    </location>
</feature>
<feature type="compositionally biased region" description="Basic residues" evidence="10">
    <location>
        <begin position="84"/>
        <end position="97"/>
    </location>
</feature>
<dbReference type="InterPro" id="IPR023395">
    <property type="entry name" value="MCP_dom_sf"/>
</dbReference>
<reference evidence="12" key="1">
    <citation type="submission" date="2016-02" db="EMBL/GenBank/DDBJ databases">
        <title>Draft genome sequence of Microdochium bolleyi, a fungal endophyte of beachgrass.</title>
        <authorList>
            <consortium name="DOE Joint Genome Institute"/>
            <person name="David A.S."/>
            <person name="May G."/>
            <person name="Haridas S."/>
            <person name="Lim J."/>
            <person name="Wang M."/>
            <person name="Labutti K."/>
            <person name="Lipzen A."/>
            <person name="Barry K."/>
            <person name="Grigoriev I.V."/>
        </authorList>
    </citation>
    <scope>NUCLEOTIDE SEQUENCE [LARGE SCALE GENOMIC DNA]</scope>
    <source>
        <strain evidence="12">J235TASD1</strain>
    </source>
</reference>
<dbReference type="InterPro" id="IPR018108">
    <property type="entry name" value="MCP_transmembrane"/>
</dbReference>
<evidence type="ECO:0000256" key="3">
    <source>
        <dbReference type="ARBA" id="ARBA00022448"/>
    </source>
</evidence>
<dbReference type="Pfam" id="PF00153">
    <property type="entry name" value="Mito_carr"/>
    <property type="match status" value="2"/>
</dbReference>
<keyword evidence="8 9" id="KW-0472">Membrane</keyword>
<feature type="compositionally biased region" description="Basic and acidic residues" evidence="10">
    <location>
        <begin position="161"/>
        <end position="171"/>
    </location>
</feature>
<keyword evidence="4 9" id="KW-0812">Transmembrane</keyword>
<comment type="similarity">
    <text evidence="2">Belongs to the mitochondrial carrier (TC 2.A.29) family.</text>
</comment>
<comment type="subcellular location">
    <subcellularLocation>
        <location evidence="1">Membrane</location>
        <topology evidence="1">Multi-pass membrane protein</topology>
    </subcellularLocation>
</comment>
<proteinExistence type="inferred from homology"/>
<dbReference type="STRING" id="196109.A0A136JKN2"/>
<feature type="region of interest" description="Disordered" evidence="10">
    <location>
        <begin position="471"/>
        <end position="506"/>
    </location>
</feature>
<keyword evidence="5" id="KW-0677">Repeat</keyword>
<feature type="compositionally biased region" description="Basic and acidic residues" evidence="10">
    <location>
        <begin position="231"/>
        <end position="240"/>
    </location>
</feature>
<dbReference type="PANTHER" id="PTHR45939">
    <property type="entry name" value="PEROXISOMAL MEMBRANE PROTEIN PMP34-RELATED"/>
    <property type="match status" value="1"/>
</dbReference>
<evidence type="ECO:0000256" key="9">
    <source>
        <dbReference type="PROSITE-ProRule" id="PRU00282"/>
    </source>
</evidence>